<dbReference type="EMBL" id="AVOT02054098">
    <property type="protein sequence ID" value="MBW0548837.1"/>
    <property type="molecule type" value="Genomic_DNA"/>
</dbReference>
<proteinExistence type="predicted"/>
<reference evidence="2" key="1">
    <citation type="submission" date="2021-03" db="EMBL/GenBank/DDBJ databases">
        <title>Draft genome sequence of rust myrtle Austropuccinia psidii MF-1, a brazilian biotype.</title>
        <authorList>
            <person name="Quecine M.C."/>
            <person name="Pachon D.M.R."/>
            <person name="Bonatelli M.L."/>
            <person name="Correr F.H."/>
            <person name="Franceschini L.M."/>
            <person name="Leite T.F."/>
            <person name="Margarido G.R.A."/>
            <person name="Almeida C.A."/>
            <person name="Ferrarezi J.A."/>
            <person name="Labate C.A."/>
        </authorList>
    </citation>
    <scope>NUCLEOTIDE SEQUENCE</scope>
    <source>
        <strain evidence="2">MF-1</strain>
    </source>
</reference>
<protein>
    <submittedName>
        <fullName evidence="2">Uncharacterized protein</fullName>
    </submittedName>
</protein>
<dbReference type="AlphaFoldDB" id="A0A9Q3IRU9"/>
<keyword evidence="3" id="KW-1185">Reference proteome</keyword>
<organism evidence="2 3">
    <name type="scientific">Austropuccinia psidii MF-1</name>
    <dbReference type="NCBI Taxonomy" id="1389203"/>
    <lineage>
        <taxon>Eukaryota</taxon>
        <taxon>Fungi</taxon>
        <taxon>Dikarya</taxon>
        <taxon>Basidiomycota</taxon>
        <taxon>Pucciniomycotina</taxon>
        <taxon>Pucciniomycetes</taxon>
        <taxon>Pucciniales</taxon>
        <taxon>Sphaerophragmiaceae</taxon>
        <taxon>Austropuccinia</taxon>
    </lineage>
</organism>
<sequence>MISCYCCYGSGFKDFINPFPAKEVERMIFGDPSPTSHNTSLLDWALASTRDPSPPLSLASFLQDSSPSYLEENPDSAMVFYAFIEGDYNPCLFVKDPLNFFARKKNSSSIKPRRHFPKRKSHSYCQRPPDSNGRAITTCHLH</sequence>
<feature type="region of interest" description="Disordered" evidence="1">
    <location>
        <begin position="111"/>
        <end position="131"/>
    </location>
</feature>
<dbReference type="Proteomes" id="UP000765509">
    <property type="component" value="Unassembled WGS sequence"/>
</dbReference>
<evidence type="ECO:0000256" key="1">
    <source>
        <dbReference type="SAM" id="MobiDB-lite"/>
    </source>
</evidence>
<evidence type="ECO:0000313" key="3">
    <source>
        <dbReference type="Proteomes" id="UP000765509"/>
    </source>
</evidence>
<name>A0A9Q3IRU9_9BASI</name>
<evidence type="ECO:0000313" key="2">
    <source>
        <dbReference type="EMBL" id="MBW0548837.1"/>
    </source>
</evidence>
<feature type="compositionally biased region" description="Basic residues" evidence="1">
    <location>
        <begin position="111"/>
        <end position="122"/>
    </location>
</feature>
<gene>
    <name evidence="2" type="ORF">O181_088552</name>
</gene>
<accession>A0A9Q3IRU9</accession>
<comment type="caution">
    <text evidence="2">The sequence shown here is derived from an EMBL/GenBank/DDBJ whole genome shotgun (WGS) entry which is preliminary data.</text>
</comment>